<comment type="catalytic activity">
    <reaction evidence="1">
        <text>a beta-lactam + H2O = a substituted beta-amino acid</text>
        <dbReference type="Rhea" id="RHEA:20401"/>
        <dbReference type="ChEBI" id="CHEBI:15377"/>
        <dbReference type="ChEBI" id="CHEBI:35627"/>
        <dbReference type="ChEBI" id="CHEBI:140347"/>
        <dbReference type="EC" id="3.5.2.6"/>
    </reaction>
</comment>
<evidence type="ECO:0000256" key="1">
    <source>
        <dbReference type="ARBA" id="ARBA00001526"/>
    </source>
</evidence>
<evidence type="ECO:0000313" key="4">
    <source>
        <dbReference type="Proteomes" id="UP000614261"/>
    </source>
</evidence>
<evidence type="ECO:0000313" key="3">
    <source>
        <dbReference type="EMBL" id="GGB49419.1"/>
    </source>
</evidence>
<sequence length="433" mass="46057">MAILLIAFGSQAIAQTDTPPPAPAMQNTFDKPALDVLALLQSTAEPASIFTPSFLTAVPPDQLAAVISGLRDQFGAPLAIDAIQPMDVRSAKVDVRFDKAVVTFTIGVLDGKLSGLFVTGSRTQGDTLEQVTTDIAALPGRSGLIVQRLTGKGSETIASHNADQRFAIASVFKLYVLTEIDRAVRAGERTWSDVLPLAQKSHPSGITQDWPDNAPMTLQTLATLMISISDNSATDTLIAAIGQEKLEAIIRASGHARPSDMIPLLSTQAVTGLKMPANAALRDRFLAADDAGQTRILADVGDALTLPRLDLSVYTAGPNQIDTVEWFASPQDIARLLAMLEDDGDPATRAILKINPGIAPVNAARWAYLGYKGGSEPGIMAMSFLARSRQNDRYIVSAVVNNPAADIDQPGFIQLMARLLDLLTARDAPSTRP</sequence>
<organism evidence="3 4">
    <name type="scientific">Blastomonas aquatica</name>
    <dbReference type="NCBI Taxonomy" id="1510276"/>
    <lineage>
        <taxon>Bacteria</taxon>
        <taxon>Pseudomonadati</taxon>
        <taxon>Pseudomonadota</taxon>
        <taxon>Alphaproteobacteria</taxon>
        <taxon>Sphingomonadales</taxon>
        <taxon>Sphingomonadaceae</taxon>
        <taxon>Blastomonas</taxon>
    </lineage>
</organism>
<dbReference type="GO" id="GO:0016787">
    <property type="term" value="F:hydrolase activity"/>
    <property type="evidence" value="ECO:0007669"/>
    <property type="project" value="UniProtKB-KW"/>
</dbReference>
<dbReference type="Pfam" id="PF13354">
    <property type="entry name" value="Beta-lactamase2"/>
    <property type="match status" value="1"/>
</dbReference>
<dbReference type="InterPro" id="IPR012338">
    <property type="entry name" value="Beta-lactam/transpept-like"/>
</dbReference>
<name>A0ABQ1IRG8_9SPHN</name>
<dbReference type="InterPro" id="IPR000871">
    <property type="entry name" value="Beta-lactam_class-A"/>
</dbReference>
<reference evidence="4" key="1">
    <citation type="journal article" date="2019" name="Int. J. Syst. Evol. Microbiol.">
        <title>The Global Catalogue of Microorganisms (GCM) 10K type strain sequencing project: providing services to taxonomists for standard genome sequencing and annotation.</title>
        <authorList>
            <consortium name="The Broad Institute Genomics Platform"/>
            <consortium name="The Broad Institute Genome Sequencing Center for Infectious Disease"/>
            <person name="Wu L."/>
            <person name="Ma J."/>
        </authorList>
    </citation>
    <scope>NUCLEOTIDE SEQUENCE [LARGE SCALE GENOMIC DNA]</scope>
    <source>
        <strain evidence="4">CGMCC 1.12851</strain>
    </source>
</reference>
<dbReference type="InterPro" id="IPR045155">
    <property type="entry name" value="Beta-lactam_cat"/>
</dbReference>
<dbReference type="EMBL" id="BMGD01000001">
    <property type="protein sequence ID" value="GGB49419.1"/>
    <property type="molecule type" value="Genomic_DNA"/>
</dbReference>
<proteinExistence type="predicted"/>
<dbReference type="RefSeq" id="WP_376857335.1">
    <property type="nucleotide sequence ID" value="NZ_JBHRVH010000001.1"/>
</dbReference>
<dbReference type="Gene3D" id="3.40.710.10">
    <property type="entry name" value="DD-peptidase/beta-lactamase superfamily"/>
    <property type="match status" value="1"/>
</dbReference>
<evidence type="ECO:0000259" key="2">
    <source>
        <dbReference type="Pfam" id="PF13354"/>
    </source>
</evidence>
<keyword evidence="3" id="KW-0378">Hydrolase</keyword>
<dbReference type="SUPFAM" id="SSF56601">
    <property type="entry name" value="beta-lactamase/transpeptidase-like"/>
    <property type="match status" value="1"/>
</dbReference>
<keyword evidence="4" id="KW-1185">Reference proteome</keyword>
<accession>A0ABQ1IRG8</accession>
<protein>
    <submittedName>
        <fullName evidence="3">Serine hydrolase</fullName>
    </submittedName>
</protein>
<dbReference type="PANTHER" id="PTHR35333">
    <property type="entry name" value="BETA-LACTAMASE"/>
    <property type="match status" value="1"/>
</dbReference>
<comment type="caution">
    <text evidence="3">The sequence shown here is derived from an EMBL/GenBank/DDBJ whole genome shotgun (WGS) entry which is preliminary data.</text>
</comment>
<feature type="domain" description="Beta-lactamase class A catalytic" evidence="2">
    <location>
        <begin position="152"/>
        <end position="340"/>
    </location>
</feature>
<dbReference type="Proteomes" id="UP000614261">
    <property type="component" value="Unassembled WGS sequence"/>
</dbReference>
<dbReference type="PANTHER" id="PTHR35333:SF5">
    <property type="entry name" value="CONSERVED LIPOPROTEIN LPQF-RELATED"/>
    <property type="match status" value="1"/>
</dbReference>
<gene>
    <name evidence="3" type="ORF">GCM10010833_00060</name>
</gene>